<dbReference type="AlphaFoldDB" id="A0A8J7GF41"/>
<dbReference type="Pfam" id="PF01447">
    <property type="entry name" value="Peptidase_M4"/>
    <property type="match status" value="1"/>
</dbReference>
<keyword evidence="13" id="KW-1185">Reference proteome</keyword>
<keyword evidence="3 8" id="KW-0732">Signal</keyword>
<dbReference type="SUPFAM" id="SSF55486">
    <property type="entry name" value="Metalloproteases ('zincins'), catalytic domain"/>
    <property type="match status" value="1"/>
</dbReference>
<dbReference type="InterPro" id="IPR011096">
    <property type="entry name" value="FTP_domain"/>
</dbReference>
<dbReference type="InterPro" id="IPR050728">
    <property type="entry name" value="Zinc_Metalloprotease_M4"/>
</dbReference>
<feature type="compositionally biased region" description="Low complexity" evidence="7">
    <location>
        <begin position="558"/>
        <end position="569"/>
    </location>
</feature>
<keyword evidence="1" id="KW-0645">Protease</keyword>
<evidence type="ECO:0000256" key="3">
    <source>
        <dbReference type="ARBA" id="ARBA00022729"/>
    </source>
</evidence>
<name>A0A8J7GF41_9ACTN</name>
<evidence type="ECO:0000256" key="1">
    <source>
        <dbReference type="ARBA" id="ARBA00022670"/>
    </source>
</evidence>
<evidence type="ECO:0000256" key="8">
    <source>
        <dbReference type="SAM" id="SignalP"/>
    </source>
</evidence>
<feature type="chain" id="PRO_5038337554" evidence="8">
    <location>
        <begin position="20"/>
        <end position="694"/>
    </location>
</feature>
<dbReference type="InterPro" id="IPR001570">
    <property type="entry name" value="Peptidase_M4_C_domain"/>
</dbReference>
<dbReference type="Gene3D" id="3.10.450.490">
    <property type="match status" value="1"/>
</dbReference>
<feature type="domain" description="FTP" evidence="11">
    <location>
        <begin position="72"/>
        <end position="112"/>
    </location>
</feature>
<feature type="domain" description="Peptidase M4" evidence="9">
    <location>
        <begin position="201"/>
        <end position="338"/>
    </location>
</feature>
<dbReference type="Gene3D" id="2.60.120.260">
    <property type="entry name" value="Galactose-binding domain-like"/>
    <property type="match status" value="1"/>
</dbReference>
<feature type="compositionally biased region" description="Pro residues" evidence="7">
    <location>
        <begin position="526"/>
        <end position="540"/>
    </location>
</feature>
<dbReference type="Gene3D" id="1.10.390.10">
    <property type="entry name" value="Neutral Protease Domain 2"/>
    <property type="match status" value="1"/>
</dbReference>
<sequence>MKLPHRILTVGGAMTVALAAAGTAAAVTAPAPEMSVQSAAAAHANALQSTASLVASRPSYLKASAGDNFVQRDAVGSNGTQYVAFDRTYKGLKVTGGDFVLATDDLGNLKFASVAQDHAIGDLAITPKVTQSAAEAVAKSKLTSPALEGSQLVVYNLGATPRLAWEATVSGRDAEGPSRQTVDVDALTGTVLHTQEHVAHGTGNSAFNGPNPVTINTSGSGSSFSMTDPTITNLSCQDAATNTTFTKSNDTSWGNGTATNKETGCVDALFAAQTEAKMLTQWLGRNGMDGSGGAWPIRVGLADVNAYYDGTQVQIGHNNANQWISSVDVVAHEMGHGIDDHTPGGISGNGTQEWVADSFGAATEYFANEPSPYDVPDWTVGETINLVGTGPIRNMYNPSLVSGDPNCYSSSVPGGEVHASAGPGNHWDYLVAMGTNPAGNPVSPTCNSTTITGIGVQKWIKILYNAMLMKTSSSSYLKYRTWTLTAAKNLYGATGCTEFNTVKAAWDAVSVPAQAGDPTCTGGTPSPTPTTSPTGSPSPTPTSGTCSGQKLGNPGFETGTATPWTATAGVLDSGTSEPAHGGSWKAWLNGYGSAHTDTLSQSVAIPAGCHATLSFYLHIDTGETGSTVYDKLTVTANSTTLATYSNVNAAAGYALRSFDVSSLAGSTVTIKFNGVEDSSLQTSFVVDDTALTLS</sequence>
<dbReference type="PANTHER" id="PTHR33794">
    <property type="entry name" value="BACILLOLYSIN"/>
    <property type="match status" value="1"/>
</dbReference>
<evidence type="ECO:0000256" key="5">
    <source>
        <dbReference type="ARBA" id="ARBA00022833"/>
    </source>
</evidence>
<feature type="signal peptide" evidence="8">
    <location>
        <begin position="1"/>
        <end position="19"/>
    </location>
</feature>
<accession>A0A8J7GF41</accession>
<dbReference type="CDD" id="cd09597">
    <property type="entry name" value="M4_TLP"/>
    <property type="match status" value="1"/>
</dbReference>
<gene>
    <name evidence="12" type="ORF">IW245_000887</name>
</gene>
<evidence type="ECO:0000256" key="2">
    <source>
        <dbReference type="ARBA" id="ARBA00022723"/>
    </source>
</evidence>
<dbReference type="Gene3D" id="3.10.170.10">
    <property type="match status" value="1"/>
</dbReference>
<dbReference type="GO" id="GO:0006508">
    <property type="term" value="P:proteolysis"/>
    <property type="evidence" value="ECO:0007669"/>
    <property type="project" value="UniProtKB-KW"/>
</dbReference>
<dbReference type="InterPro" id="IPR027268">
    <property type="entry name" value="Peptidase_M4/M1_CTD_sf"/>
</dbReference>
<feature type="region of interest" description="Disordered" evidence="7">
    <location>
        <begin position="516"/>
        <end position="577"/>
    </location>
</feature>
<dbReference type="GO" id="GO:0004222">
    <property type="term" value="F:metalloendopeptidase activity"/>
    <property type="evidence" value="ECO:0007669"/>
    <property type="project" value="InterPro"/>
</dbReference>
<evidence type="ECO:0000256" key="6">
    <source>
        <dbReference type="ARBA" id="ARBA00023049"/>
    </source>
</evidence>
<evidence type="ECO:0000259" key="9">
    <source>
        <dbReference type="Pfam" id="PF01447"/>
    </source>
</evidence>
<evidence type="ECO:0000313" key="13">
    <source>
        <dbReference type="Proteomes" id="UP000622552"/>
    </source>
</evidence>
<dbReference type="EMBL" id="JADOUF010000001">
    <property type="protein sequence ID" value="MBG6134693.1"/>
    <property type="molecule type" value="Genomic_DNA"/>
</dbReference>
<dbReference type="Proteomes" id="UP000622552">
    <property type="component" value="Unassembled WGS sequence"/>
</dbReference>
<protein>
    <submittedName>
        <fullName evidence="12">Zn-dependent metalloprotease</fullName>
    </submittedName>
</protein>
<reference evidence="12" key="1">
    <citation type="submission" date="2020-11" db="EMBL/GenBank/DDBJ databases">
        <title>Sequencing the genomes of 1000 actinobacteria strains.</title>
        <authorList>
            <person name="Klenk H.-P."/>
        </authorList>
    </citation>
    <scope>NUCLEOTIDE SEQUENCE</scope>
    <source>
        <strain evidence="12">DSM 45356</strain>
    </source>
</reference>
<dbReference type="PANTHER" id="PTHR33794:SF1">
    <property type="entry name" value="BACILLOLYSIN"/>
    <property type="match status" value="1"/>
</dbReference>
<comment type="caution">
    <text evidence="12">The sequence shown here is derived from an EMBL/GenBank/DDBJ whole genome shotgun (WGS) entry which is preliminary data.</text>
</comment>
<evidence type="ECO:0000256" key="4">
    <source>
        <dbReference type="ARBA" id="ARBA00022801"/>
    </source>
</evidence>
<evidence type="ECO:0000256" key="7">
    <source>
        <dbReference type="SAM" id="MobiDB-lite"/>
    </source>
</evidence>
<dbReference type="GO" id="GO:0046872">
    <property type="term" value="F:metal ion binding"/>
    <property type="evidence" value="ECO:0007669"/>
    <property type="project" value="UniProtKB-KW"/>
</dbReference>
<organism evidence="12 13">
    <name type="scientific">Longispora fulva</name>
    <dbReference type="NCBI Taxonomy" id="619741"/>
    <lineage>
        <taxon>Bacteria</taxon>
        <taxon>Bacillati</taxon>
        <taxon>Actinomycetota</taxon>
        <taxon>Actinomycetes</taxon>
        <taxon>Micromonosporales</taxon>
        <taxon>Micromonosporaceae</taxon>
        <taxon>Longispora</taxon>
    </lineage>
</organism>
<evidence type="ECO:0000313" key="12">
    <source>
        <dbReference type="EMBL" id="MBG6134693.1"/>
    </source>
</evidence>
<keyword evidence="4" id="KW-0378">Hydrolase</keyword>
<keyword evidence="6 12" id="KW-0482">Metalloprotease</keyword>
<keyword evidence="5" id="KW-0862">Zinc</keyword>
<dbReference type="Pfam" id="PF07504">
    <property type="entry name" value="FTP"/>
    <property type="match status" value="1"/>
</dbReference>
<evidence type="ECO:0000259" key="10">
    <source>
        <dbReference type="Pfam" id="PF02868"/>
    </source>
</evidence>
<keyword evidence="2" id="KW-0479">Metal-binding</keyword>
<feature type="domain" description="Peptidase M4 C-terminal" evidence="10">
    <location>
        <begin position="352"/>
        <end position="511"/>
    </location>
</feature>
<evidence type="ECO:0000259" key="11">
    <source>
        <dbReference type="Pfam" id="PF07504"/>
    </source>
</evidence>
<proteinExistence type="predicted"/>
<dbReference type="Pfam" id="PF02868">
    <property type="entry name" value="Peptidase_M4_C"/>
    <property type="match status" value="1"/>
</dbReference>
<dbReference type="InterPro" id="IPR013856">
    <property type="entry name" value="Peptidase_M4_domain"/>
</dbReference>